<evidence type="ECO:0000256" key="6">
    <source>
        <dbReference type="ARBA" id="ARBA00022723"/>
    </source>
</evidence>
<dbReference type="eggNOG" id="COG1442">
    <property type="taxonomic scope" value="Bacteria"/>
</dbReference>
<dbReference type="InterPro" id="IPR002495">
    <property type="entry name" value="Glyco_trans_8"/>
</dbReference>
<sequence length="323" mass="37865">MYNLNKLAIYSELEKGSGGGRKIFFGVDGKFKIHVQITMMSLMRNAGGDKYHFHVISSELNDKDISRFREITENTPHGLTVHYVGDELFSSLPTTVFFSRATYYRLLAPLLVPEEEKILYLDADMVCINPIDSLWNISMQPQNIALVVGESEQLQKNLAVNVNLKGFRYFNAGMMLINVGAWNEAGISDLALSVLTQRGSLLQYLDQDALNIALEGKVDYVDRRFNYIEMLAHNEHGYRVDVPADTCIIHYAGADKPWQEWNQQLICRYYQELYQKSLYADHPFDRPENHEQAKKMYKSMFRRHQWFRGVYWWLRYYQMRYFK</sequence>
<comment type="pathway">
    <text evidence="2">Bacterial outer membrane biogenesis; LPS core biosynthesis.</text>
</comment>
<dbReference type="InterPro" id="IPR013645">
    <property type="entry name" value="Glyco_transf_8N"/>
</dbReference>
<evidence type="ECO:0000256" key="8">
    <source>
        <dbReference type="ARBA" id="ARBA00022985"/>
    </source>
</evidence>
<gene>
    <name evidence="10" type="ORF">NG99_11355</name>
</gene>
<comment type="cofactor">
    <cofactor evidence="1">
        <name>Mg(2+)</name>
        <dbReference type="ChEBI" id="CHEBI:18420"/>
    </cofactor>
</comment>
<keyword evidence="7" id="KW-0460">Magnesium</keyword>
<comment type="similarity">
    <text evidence="3">Belongs to the glycosyltransferase 8 family.</text>
</comment>
<evidence type="ECO:0000256" key="2">
    <source>
        <dbReference type="ARBA" id="ARBA00004713"/>
    </source>
</evidence>
<accession>A0A0A4A6M4</accession>
<evidence type="ECO:0000256" key="3">
    <source>
        <dbReference type="ARBA" id="ARBA00006351"/>
    </source>
</evidence>
<dbReference type="Proteomes" id="UP000030351">
    <property type="component" value="Unassembled WGS sequence"/>
</dbReference>
<dbReference type="InterPro" id="IPR029044">
    <property type="entry name" value="Nucleotide-diphossugar_trans"/>
</dbReference>
<evidence type="ECO:0000256" key="7">
    <source>
        <dbReference type="ARBA" id="ARBA00022842"/>
    </source>
</evidence>
<dbReference type="PANTHER" id="PTHR13778:SF47">
    <property type="entry name" value="LIPOPOLYSACCHARIDE 1,3-GALACTOSYLTRANSFERASE"/>
    <property type="match status" value="1"/>
</dbReference>
<comment type="caution">
    <text evidence="10">The sequence shown here is derived from an EMBL/GenBank/DDBJ whole genome shotgun (WGS) entry which is preliminary data.</text>
</comment>
<name>A0A0A4A6M4_9GAMM</name>
<dbReference type="CDD" id="cd04194">
    <property type="entry name" value="GT8_A4GalT_like"/>
    <property type="match status" value="1"/>
</dbReference>
<dbReference type="OrthoDB" id="9807549at2"/>
<keyword evidence="5 10" id="KW-0808">Transferase</keyword>
<dbReference type="Pfam" id="PF01501">
    <property type="entry name" value="Glyco_transf_8"/>
    <property type="match status" value="1"/>
</dbReference>
<dbReference type="Gene3D" id="3.90.550.10">
    <property type="entry name" value="Spore Coat Polysaccharide Biosynthesis Protein SpsA, Chain A"/>
    <property type="match status" value="1"/>
</dbReference>
<keyword evidence="11" id="KW-1185">Reference proteome</keyword>
<dbReference type="RefSeq" id="WP_034892426.1">
    <property type="nucleotide sequence ID" value="NZ_JRUQ01000035.1"/>
</dbReference>
<dbReference type="GO" id="GO:0008918">
    <property type="term" value="F:lipopolysaccharide 3-alpha-galactosyltransferase activity"/>
    <property type="evidence" value="ECO:0007669"/>
    <property type="project" value="InterPro"/>
</dbReference>
<feature type="domain" description="Glycosyl transferase family 8 C-terminal" evidence="9">
    <location>
        <begin position="268"/>
        <end position="317"/>
    </location>
</feature>
<dbReference type="InterPro" id="IPR050748">
    <property type="entry name" value="Glycosyltrans_8_dom-fam"/>
</dbReference>
<evidence type="ECO:0000313" key="11">
    <source>
        <dbReference type="Proteomes" id="UP000030351"/>
    </source>
</evidence>
<evidence type="ECO:0000313" key="10">
    <source>
        <dbReference type="EMBL" id="KGT93493.1"/>
    </source>
</evidence>
<keyword evidence="6" id="KW-0479">Metal-binding</keyword>
<dbReference type="GO" id="GO:0046872">
    <property type="term" value="F:metal ion binding"/>
    <property type="evidence" value="ECO:0007669"/>
    <property type="project" value="UniProtKB-KW"/>
</dbReference>
<reference evidence="10 11" key="1">
    <citation type="submission" date="2014-10" db="EMBL/GenBank/DDBJ databases">
        <title>Genome sequence of Erwinia typographi M043b.</title>
        <authorList>
            <person name="Chan K.-G."/>
            <person name="Tan W.-S."/>
        </authorList>
    </citation>
    <scope>NUCLEOTIDE SEQUENCE [LARGE SCALE GENOMIC DNA]</scope>
    <source>
        <strain evidence="10 11">M043b</strain>
    </source>
</reference>
<keyword evidence="8" id="KW-0448">Lipopolysaccharide biosynthesis</keyword>
<evidence type="ECO:0000256" key="5">
    <source>
        <dbReference type="ARBA" id="ARBA00022679"/>
    </source>
</evidence>
<keyword evidence="4 10" id="KW-0328">Glycosyltransferase</keyword>
<dbReference type="Pfam" id="PF08437">
    <property type="entry name" value="Glyco_transf_8C"/>
    <property type="match status" value="1"/>
</dbReference>
<dbReference type="PANTHER" id="PTHR13778">
    <property type="entry name" value="GLYCOSYLTRANSFERASE 8 DOMAIN-CONTAINING PROTEIN"/>
    <property type="match status" value="1"/>
</dbReference>
<dbReference type="STRING" id="371042.NG99_11355"/>
<organism evidence="10 11">
    <name type="scientific">Erwinia typographi</name>
    <dbReference type="NCBI Taxonomy" id="371042"/>
    <lineage>
        <taxon>Bacteria</taxon>
        <taxon>Pseudomonadati</taxon>
        <taxon>Pseudomonadota</taxon>
        <taxon>Gammaproteobacteria</taxon>
        <taxon>Enterobacterales</taxon>
        <taxon>Erwiniaceae</taxon>
        <taxon>Erwinia</taxon>
    </lineage>
</organism>
<dbReference type="SUPFAM" id="SSF53448">
    <property type="entry name" value="Nucleotide-diphospho-sugar transferases"/>
    <property type="match status" value="1"/>
</dbReference>
<evidence type="ECO:0000256" key="1">
    <source>
        <dbReference type="ARBA" id="ARBA00001946"/>
    </source>
</evidence>
<dbReference type="EMBL" id="JRUQ01000035">
    <property type="protein sequence ID" value="KGT93493.1"/>
    <property type="molecule type" value="Genomic_DNA"/>
</dbReference>
<dbReference type="AlphaFoldDB" id="A0A0A4A6M4"/>
<evidence type="ECO:0000256" key="4">
    <source>
        <dbReference type="ARBA" id="ARBA00022676"/>
    </source>
</evidence>
<proteinExistence type="inferred from homology"/>
<protein>
    <submittedName>
        <fullName evidence="10">Lipopolysaccharide 1,3-galactosyltransferase</fullName>
    </submittedName>
</protein>
<evidence type="ECO:0000259" key="9">
    <source>
        <dbReference type="Pfam" id="PF08437"/>
    </source>
</evidence>